<comment type="similarity">
    <text evidence="1">Belongs to the UDP-glycosyltransferase family.</text>
</comment>
<evidence type="ECO:0000256" key="1">
    <source>
        <dbReference type="ARBA" id="ARBA00009995"/>
    </source>
</evidence>
<accession>A0AAQ3Q5F0</accession>
<reference evidence="5 6" key="1">
    <citation type="submission" date="2023-10" db="EMBL/GenBank/DDBJ databases">
        <title>Chromosome-scale genome assembly provides insights into flower coloration mechanisms of Canna indica.</title>
        <authorList>
            <person name="Li C."/>
        </authorList>
    </citation>
    <scope>NUCLEOTIDE SEQUENCE [LARGE SCALE GENOMIC DNA]</scope>
    <source>
        <tissue evidence="5">Flower</tissue>
    </source>
</reference>
<feature type="transmembrane region" description="Helical" evidence="4">
    <location>
        <begin position="455"/>
        <end position="476"/>
    </location>
</feature>
<sequence length="489" mass="53466">MSPAGNVLLLPWPALGHLSPMLQFGQRLVAKGLTATIVTTRYINKIADLQADPVAVATISDGFDEGGFYSAANLEEYLRTLVEVGSRTLSELIEERAAAAAPFTCMVYDTFTPWAADVAKRHGLLTVAFSTQSCAVSAIYYYVNKGILEVPKEGEKAAPEGMPEMVRSDFPSFVFDESRKGSQLTMATVALNQFNVKKDDLVLFNSFDELENKVTESLKKYMRVTNIGPCVPLSAASYGVPFTEVADETCMRWLDGNPAGSTVYVSFGSIASLSTAQMSELAAGLEASGKRFLWVVRSEERNKLPPEFLQRPPERGLVVRWCPQLRVLSHPAVGCFLTHCGWNSTLEALSFGVPMVAFGLWSDQPTDAKCVEDVWGVGVRVRTAAETGLVAREEIERCVRAVMEGERSEEMRRNSRRLKDSARKALSKGGSSDTNIDELVAFVNRKAAAAKKHDLFKGILTVVGLSGAIFVLMRGITALRRTVRSGCSY</sequence>
<keyword evidence="6" id="KW-1185">Reference proteome</keyword>
<gene>
    <name evidence="5" type="ORF">Cni_G08102</name>
</gene>
<dbReference type="CDD" id="cd03784">
    <property type="entry name" value="GT1_Gtf-like"/>
    <property type="match status" value="1"/>
</dbReference>
<name>A0AAQ3Q5F0_9LILI</name>
<dbReference type="PANTHER" id="PTHR11926">
    <property type="entry name" value="GLUCOSYL/GLUCURONOSYL TRANSFERASES"/>
    <property type="match status" value="1"/>
</dbReference>
<feature type="compositionally biased region" description="Basic and acidic residues" evidence="3">
    <location>
        <begin position="410"/>
        <end position="423"/>
    </location>
</feature>
<dbReference type="SUPFAM" id="SSF53756">
    <property type="entry name" value="UDP-Glycosyltransferase/glycogen phosphorylase"/>
    <property type="match status" value="1"/>
</dbReference>
<dbReference type="GO" id="GO:0080043">
    <property type="term" value="F:quercetin 3-O-glucosyltransferase activity"/>
    <property type="evidence" value="ECO:0007669"/>
    <property type="project" value="TreeGrafter"/>
</dbReference>
<dbReference type="Pfam" id="PF00201">
    <property type="entry name" value="UDPGT"/>
    <property type="match status" value="1"/>
</dbReference>
<evidence type="ECO:0000256" key="4">
    <source>
        <dbReference type="SAM" id="Phobius"/>
    </source>
</evidence>
<proteinExistence type="inferred from homology"/>
<keyword evidence="4" id="KW-0472">Membrane</keyword>
<dbReference type="Gene3D" id="3.40.50.2000">
    <property type="entry name" value="Glycogen Phosphorylase B"/>
    <property type="match status" value="2"/>
</dbReference>
<dbReference type="EMBL" id="CP136891">
    <property type="protein sequence ID" value="WOK99390.1"/>
    <property type="molecule type" value="Genomic_DNA"/>
</dbReference>
<evidence type="ECO:0000256" key="2">
    <source>
        <dbReference type="ARBA" id="ARBA00022679"/>
    </source>
</evidence>
<keyword evidence="4" id="KW-0812">Transmembrane</keyword>
<dbReference type="GO" id="GO:0080044">
    <property type="term" value="F:quercetin 7-O-glucosyltransferase activity"/>
    <property type="evidence" value="ECO:0007669"/>
    <property type="project" value="TreeGrafter"/>
</dbReference>
<protein>
    <submittedName>
        <fullName evidence="5">Indole-3-acetate beta-glucosyltransferase-like</fullName>
    </submittedName>
</protein>
<evidence type="ECO:0000313" key="6">
    <source>
        <dbReference type="Proteomes" id="UP001327560"/>
    </source>
</evidence>
<dbReference type="FunFam" id="3.40.50.2000:FF:000019">
    <property type="entry name" value="Glycosyltransferase"/>
    <property type="match status" value="1"/>
</dbReference>
<dbReference type="AlphaFoldDB" id="A0AAQ3Q5F0"/>
<dbReference type="InterPro" id="IPR002213">
    <property type="entry name" value="UDP_glucos_trans"/>
</dbReference>
<dbReference type="Proteomes" id="UP001327560">
    <property type="component" value="Chromosome 2"/>
</dbReference>
<evidence type="ECO:0000256" key="3">
    <source>
        <dbReference type="SAM" id="MobiDB-lite"/>
    </source>
</evidence>
<dbReference type="PANTHER" id="PTHR11926:SF1500">
    <property type="entry name" value="INDOLE-3-ACETATE BETA-GLUCOSYLTRANSFERASE"/>
    <property type="match status" value="1"/>
</dbReference>
<feature type="region of interest" description="Disordered" evidence="3">
    <location>
        <begin position="410"/>
        <end position="431"/>
    </location>
</feature>
<keyword evidence="2" id="KW-0808">Transferase</keyword>
<evidence type="ECO:0000313" key="5">
    <source>
        <dbReference type="EMBL" id="WOK99390.1"/>
    </source>
</evidence>
<organism evidence="5 6">
    <name type="scientific">Canna indica</name>
    <name type="common">Indian-shot</name>
    <dbReference type="NCBI Taxonomy" id="4628"/>
    <lineage>
        <taxon>Eukaryota</taxon>
        <taxon>Viridiplantae</taxon>
        <taxon>Streptophyta</taxon>
        <taxon>Embryophyta</taxon>
        <taxon>Tracheophyta</taxon>
        <taxon>Spermatophyta</taxon>
        <taxon>Magnoliopsida</taxon>
        <taxon>Liliopsida</taxon>
        <taxon>Zingiberales</taxon>
        <taxon>Cannaceae</taxon>
        <taxon>Canna</taxon>
    </lineage>
</organism>
<keyword evidence="4" id="KW-1133">Transmembrane helix</keyword>